<protein>
    <submittedName>
        <fullName evidence="3">Alpha/beta superfamily hydrolase</fullName>
    </submittedName>
</protein>
<dbReference type="PANTHER" id="PTHR47751">
    <property type="entry name" value="SUPERFAMILY HYDROLASE, PUTATIVE (AFU_ORTHOLOGUE AFUA_2G16580)-RELATED"/>
    <property type="match status" value="1"/>
</dbReference>
<dbReference type="GO" id="GO:0016787">
    <property type="term" value="F:hydrolase activity"/>
    <property type="evidence" value="ECO:0007669"/>
    <property type="project" value="UniProtKB-KW"/>
</dbReference>
<proteinExistence type="inferred from homology"/>
<sequence>MSALRQDIEFKTLDGVILRGWFYSPRQDTAQPCIIMASGLGGLKEQFLPDFAERFQTAGYGVLVYDHRNFGASDGLPRKECDPTQQARDYSDAFDFAASLPEVDRSQIIFWGSSMSGSAAIYAAAFDKRIRAAVFQVPFVSGEAKSELFSKHLTTLYENRCNIKAGKPGAVLQVFAQNSKDAKRPDCTAMVNEPGIIPFLEELERRNIHWEGAVTAQTILNIISCEPMAFIHRIAPTPFLMVVSDNDVEAVTAAQLKAYASAYEPKRITVLHDADHFKPYFGPTFEENINAQLNFLNEVLGKN</sequence>
<dbReference type="InterPro" id="IPR022742">
    <property type="entry name" value="Hydrolase_4"/>
</dbReference>
<gene>
    <name evidence="3" type="ORF">BDV23DRAFT_194729</name>
</gene>
<evidence type="ECO:0000256" key="1">
    <source>
        <dbReference type="ARBA" id="ARBA00029464"/>
    </source>
</evidence>
<dbReference type="Pfam" id="PF12146">
    <property type="entry name" value="Hydrolase_4"/>
    <property type="match status" value="1"/>
</dbReference>
<comment type="similarity">
    <text evidence="1">Belongs to the polyketide transferase af380 family.</text>
</comment>
<dbReference type="InterPro" id="IPR051411">
    <property type="entry name" value="Polyketide_trans_af380"/>
</dbReference>
<reference evidence="3" key="1">
    <citation type="submission" date="2019-04" db="EMBL/GenBank/DDBJ databases">
        <title>Friends and foes A comparative genomics studyof 23 Aspergillus species from section Flavi.</title>
        <authorList>
            <consortium name="DOE Joint Genome Institute"/>
            <person name="Kjaerbolling I."/>
            <person name="Vesth T."/>
            <person name="Frisvad J.C."/>
            <person name="Nybo J.L."/>
            <person name="Theobald S."/>
            <person name="Kildgaard S."/>
            <person name="Isbrandt T."/>
            <person name="Kuo A."/>
            <person name="Sato A."/>
            <person name="Lyhne E.K."/>
            <person name="Kogle M.E."/>
            <person name="Wiebenga A."/>
            <person name="Kun R.S."/>
            <person name="Lubbers R.J."/>
            <person name="Makela M.R."/>
            <person name="Barry K."/>
            <person name="Chovatia M."/>
            <person name="Clum A."/>
            <person name="Daum C."/>
            <person name="Haridas S."/>
            <person name="He G."/>
            <person name="LaButti K."/>
            <person name="Lipzen A."/>
            <person name="Mondo S."/>
            <person name="Riley R."/>
            <person name="Salamov A."/>
            <person name="Simmons B.A."/>
            <person name="Magnuson J.K."/>
            <person name="Henrissat B."/>
            <person name="Mortensen U.H."/>
            <person name="Larsen T.O."/>
            <person name="Devries R.P."/>
            <person name="Grigoriev I.V."/>
            <person name="Machida M."/>
            <person name="Baker S.E."/>
            <person name="Andersen M.R."/>
        </authorList>
    </citation>
    <scope>NUCLEOTIDE SEQUENCE [LARGE SCALE GENOMIC DNA]</scope>
    <source>
        <strain evidence="3">IBT 14317</strain>
    </source>
</reference>
<dbReference type="OrthoDB" id="2498029at2759"/>
<dbReference type="EMBL" id="ML735270">
    <property type="protein sequence ID" value="KAE8389097.1"/>
    <property type="molecule type" value="Genomic_DNA"/>
</dbReference>
<dbReference type="Gene3D" id="3.40.50.1820">
    <property type="entry name" value="alpha/beta hydrolase"/>
    <property type="match status" value="1"/>
</dbReference>
<feature type="domain" description="Serine aminopeptidase S33" evidence="2">
    <location>
        <begin position="33"/>
        <end position="276"/>
    </location>
</feature>
<dbReference type="Gene3D" id="1.10.10.800">
    <property type="match status" value="1"/>
</dbReference>
<dbReference type="InterPro" id="IPR029058">
    <property type="entry name" value="AB_hydrolase_fold"/>
</dbReference>
<dbReference type="SUPFAM" id="SSF53474">
    <property type="entry name" value="alpha/beta-Hydrolases"/>
    <property type="match status" value="1"/>
</dbReference>
<accession>A0A5N7C5U7</accession>
<organism evidence="3">
    <name type="scientific">Petromyces alliaceus</name>
    <name type="common">Aspergillus alliaceus</name>
    <dbReference type="NCBI Taxonomy" id="209559"/>
    <lineage>
        <taxon>Eukaryota</taxon>
        <taxon>Fungi</taxon>
        <taxon>Dikarya</taxon>
        <taxon>Ascomycota</taxon>
        <taxon>Pezizomycotina</taxon>
        <taxon>Eurotiomycetes</taxon>
        <taxon>Eurotiomycetidae</taxon>
        <taxon>Eurotiales</taxon>
        <taxon>Aspergillaceae</taxon>
        <taxon>Aspergillus</taxon>
        <taxon>Aspergillus subgen. Circumdati</taxon>
    </lineage>
</organism>
<dbReference type="AlphaFoldDB" id="A0A5N7C5U7"/>
<evidence type="ECO:0000313" key="3">
    <source>
        <dbReference type="EMBL" id="KAE8389097.1"/>
    </source>
</evidence>
<dbReference type="PANTHER" id="PTHR47751:SF2">
    <property type="entry name" value="DLTD N-TERMINAL DOMAIN PROTEIN (AFU_ORTHOLOGUE AFUA_8G00380)-RELATED"/>
    <property type="match status" value="1"/>
</dbReference>
<dbReference type="Proteomes" id="UP000326877">
    <property type="component" value="Unassembled WGS sequence"/>
</dbReference>
<keyword evidence="3" id="KW-0378">Hydrolase</keyword>
<evidence type="ECO:0000259" key="2">
    <source>
        <dbReference type="Pfam" id="PF12146"/>
    </source>
</evidence>
<name>A0A5N7C5U7_PETAA</name>